<dbReference type="EMBL" id="CP013068">
    <property type="protein sequence ID" value="ALV28518.1"/>
    <property type="molecule type" value="Genomic_DNA"/>
</dbReference>
<protein>
    <submittedName>
        <fullName evidence="1">Uncharacterized protein</fullName>
    </submittedName>
</protein>
<reference evidence="1 2" key="1">
    <citation type="submission" date="2015-10" db="EMBL/GenBank/DDBJ databases">
        <title>The world's first case of liver abscess caused by Pannonibacter phragmitetus.</title>
        <authorList>
            <person name="Ming D."/>
            <person name="Wang M."/>
            <person name="Zhou Y."/>
            <person name="Jiang T."/>
            <person name="Hu S."/>
        </authorList>
    </citation>
    <scope>NUCLEOTIDE SEQUENCE [LARGE SCALE GENOMIC DNA]</scope>
    <source>
        <strain evidence="1 2">31801</strain>
    </source>
</reference>
<dbReference type="InterPro" id="IPR011989">
    <property type="entry name" value="ARM-like"/>
</dbReference>
<name>A0A0U3P4E6_9HYPH</name>
<evidence type="ECO:0000313" key="2">
    <source>
        <dbReference type="Proteomes" id="UP000064921"/>
    </source>
</evidence>
<gene>
    <name evidence="1" type="ORF">APZ00_16800</name>
</gene>
<sequence>MGYRDAELSLGKELAAVELVPGLAFVFMFHGDGRIREHALRNLGGPLPSPANVFAVLRRLNDWVPQVRNAARDAALRSLPETSASVIVPALKSLLPGVSSWLRWEESGREIFGAVLRRADVAEALLATVISSREPKLGLVFRELSRSQSIDPQLERVWREARLPHIRAMALGALLCGKVTLPSHETRRVWIDRSLDRYRLEPVFLSRDVTVRPDRLALIAEAARDRMAIIRKRAADGLILLRNDPDLRPHLEQTARRLENDPNMGVRERVAFFLKAQANL</sequence>
<keyword evidence="2" id="KW-1185">Reference proteome</keyword>
<dbReference type="Gene3D" id="1.25.10.10">
    <property type="entry name" value="Leucine-rich Repeat Variant"/>
    <property type="match status" value="1"/>
</dbReference>
<dbReference type="STRING" id="121719.APZ00_16800"/>
<organism evidence="1 2">
    <name type="scientific">Pannonibacter phragmitetus</name>
    <dbReference type="NCBI Taxonomy" id="121719"/>
    <lineage>
        <taxon>Bacteria</taxon>
        <taxon>Pseudomonadati</taxon>
        <taxon>Pseudomonadota</taxon>
        <taxon>Alphaproteobacteria</taxon>
        <taxon>Hyphomicrobiales</taxon>
        <taxon>Stappiaceae</taxon>
        <taxon>Pannonibacter</taxon>
    </lineage>
</organism>
<dbReference type="Proteomes" id="UP000064921">
    <property type="component" value="Chromosome"/>
</dbReference>
<accession>A0A0U3P4E6</accession>
<evidence type="ECO:0000313" key="1">
    <source>
        <dbReference type="EMBL" id="ALV28518.1"/>
    </source>
</evidence>
<dbReference type="KEGG" id="pphr:APZ00_16800"/>
<dbReference type="AlphaFoldDB" id="A0A0U3P4E6"/>
<proteinExistence type="predicted"/>